<dbReference type="OrthoDB" id="2774821at2759"/>
<name>A0A9P7VMH6_9AGAR</name>
<sequence>SIFSLFPEVEVAIIMMVIQYDLHASDIYKLNLKHRDKTERKTPELNSTKLKLSNVNAALKEYKTLNSIIDPLSMYFSILIIHAQPSGKSALLGIQLFHYTAHLLRITSEYKWHAVVLYHMAFFTKYQEEMMDRDYARWSKIDLELQGKHLFLYYKAKVTTS</sequence>
<dbReference type="AlphaFoldDB" id="A0A9P7VMH6"/>
<protein>
    <submittedName>
        <fullName evidence="1">Uncharacterized protein</fullName>
    </submittedName>
</protein>
<dbReference type="EMBL" id="MU250546">
    <property type="protein sequence ID" value="KAG7443258.1"/>
    <property type="molecule type" value="Genomic_DNA"/>
</dbReference>
<accession>A0A9P7VMH6</accession>
<dbReference type="RefSeq" id="XP_043036758.1">
    <property type="nucleotide sequence ID" value="XM_043182456.1"/>
</dbReference>
<gene>
    <name evidence="1" type="ORF">BT62DRAFT_845874</name>
</gene>
<organism evidence="1 2">
    <name type="scientific">Guyanagaster necrorhizus</name>
    <dbReference type="NCBI Taxonomy" id="856835"/>
    <lineage>
        <taxon>Eukaryota</taxon>
        <taxon>Fungi</taxon>
        <taxon>Dikarya</taxon>
        <taxon>Basidiomycota</taxon>
        <taxon>Agaricomycotina</taxon>
        <taxon>Agaricomycetes</taxon>
        <taxon>Agaricomycetidae</taxon>
        <taxon>Agaricales</taxon>
        <taxon>Marasmiineae</taxon>
        <taxon>Physalacriaceae</taxon>
        <taxon>Guyanagaster</taxon>
    </lineage>
</organism>
<feature type="non-terminal residue" evidence="1">
    <location>
        <position position="1"/>
    </location>
</feature>
<dbReference type="GeneID" id="66104753"/>
<reference evidence="1" key="1">
    <citation type="submission" date="2020-11" db="EMBL/GenBank/DDBJ databases">
        <title>Adaptations for nitrogen fixation in a non-lichenized fungal sporocarp promotes dispersal by wood-feeding termites.</title>
        <authorList>
            <consortium name="DOE Joint Genome Institute"/>
            <person name="Koch R.A."/>
            <person name="Yoon G."/>
            <person name="Arayal U."/>
            <person name="Lail K."/>
            <person name="Amirebrahimi M."/>
            <person name="Labutti K."/>
            <person name="Lipzen A."/>
            <person name="Riley R."/>
            <person name="Barry K."/>
            <person name="Henrissat B."/>
            <person name="Grigoriev I.V."/>
            <person name="Herr J.R."/>
            <person name="Aime M.C."/>
        </authorList>
    </citation>
    <scope>NUCLEOTIDE SEQUENCE</scope>
    <source>
        <strain evidence="1">MCA 3950</strain>
    </source>
</reference>
<feature type="non-terminal residue" evidence="1">
    <location>
        <position position="161"/>
    </location>
</feature>
<comment type="caution">
    <text evidence="1">The sequence shown here is derived from an EMBL/GenBank/DDBJ whole genome shotgun (WGS) entry which is preliminary data.</text>
</comment>
<dbReference type="Proteomes" id="UP000812287">
    <property type="component" value="Unassembled WGS sequence"/>
</dbReference>
<evidence type="ECO:0000313" key="2">
    <source>
        <dbReference type="Proteomes" id="UP000812287"/>
    </source>
</evidence>
<proteinExistence type="predicted"/>
<evidence type="ECO:0000313" key="1">
    <source>
        <dbReference type="EMBL" id="KAG7443258.1"/>
    </source>
</evidence>
<keyword evidence="2" id="KW-1185">Reference proteome</keyword>